<name>A0A939DP37_9ALTE</name>
<proteinExistence type="predicted"/>
<organism evidence="1 2">
    <name type="scientific">Bowmanella dokdonensis</name>
    <dbReference type="NCBI Taxonomy" id="751969"/>
    <lineage>
        <taxon>Bacteria</taxon>
        <taxon>Pseudomonadati</taxon>
        <taxon>Pseudomonadota</taxon>
        <taxon>Gammaproteobacteria</taxon>
        <taxon>Alteromonadales</taxon>
        <taxon>Alteromonadaceae</taxon>
        <taxon>Bowmanella</taxon>
    </lineage>
</organism>
<comment type="caution">
    <text evidence="1">The sequence shown here is derived from an EMBL/GenBank/DDBJ whole genome shotgun (WGS) entry which is preliminary data.</text>
</comment>
<keyword evidence="2" id="KW-1185">Reference proteome</keyword>
<protein>
    <submittedName>
        <fullName evidence="1">Uncharacterized protein</fullName>
    </submittedName>
</protein>
<evidence type="ECO:0000313" key="2">
    <source>
        <dbReference type="Proteomes" id="UP000664654"/>
    </source>
</evidence>
<dbReference type="Proteomes" id="UP000664654">
    <property type="component" value="Unassembled WGS sequence"/>
</dbReference>
<sequence>MSDANVLFDTIPVRFGRSAAVAAVEQRLCELQARVTLCNELMLEEPEFRYEHELERDWLLRQISEHQFDLCRLNQPSLRRSA</sequence>
<reference evidence="1" key="1">
    <citation type="submission" date="2021-03" db="EMBL/GenBank/DDBJ databases">
        <title>novel species isolated from a fishpond in China.</title>
        <authorList>
            <person name="Lu H."/>
            <person name="Cai Z."/>
        </authorList>
    </citation>
    <scope>NUCLEOTIDE SEQUENCE</scope>
    <source>
        <strain evidence="1">JCM 30855</strain>
    </source>
</reference>
<accession>A0A939DP37</accession>
<gene>
    <name evidence="1" type="ORF">J0A66_12690</name>
</gene>
<dbReference type="EMBL" id="JAFKCV010000006">
    <property type="protein sequence ID" value="MBN7826088.1"/>
    <property type="molecule type" value="Genomic_DNA"/>
</dbReference>
<dbReference type="AlphaFoldDB" id="A0A939DP37"/>
<dbReference type="RefSeq" id="WP_206574191.1">
    <property type="nucleotide sequence ID" value="NZ_JAFKCV010000006.1"/>
</dbReference>
<evidence type="ECO:0000313" key="1">
    <source>
        <dbReference type="EMBL" id="MBN7826088.1"/>
    </source>
</evidence>